<dbReference type="InterPro" id="IPR048147">
    <property type="entry name" value="CBO0543-like"/>
</dbReference>
<name>A0ABY4EPN6_9BACI</name>
<dbReference type="RefSeq" id="WP_244713650.1">
    <property type="nucleotide sequence ID" value="NZ_CP095073.1"/>
</dbReference>
<dbReference type="Proteomes" id="UP000831787">
    <property type="component" value="Chromosome"/>
</dbReference>
<proteinExistence type="predicted"/>
<keyword evidence="1" id="KW-0812">Transmembrane</keyword>
<sequence>MLFIIIIGFIIPWIPGIYLYKKAPKIFFTTAPITALIAVTINQLGIHMGLWKVHPMPRVVLLDSIFLDLGIFPVVGALFTYFVYYKAYNRYLIHFLFIGGMTAIEYVALLTGTVSYDDEWNILLTLLIYLGGFITIDLVSRKLVKLNVYPVRK</sequence>
<dbReference type="NCBIfam" id="NF041644">
    <property type="entry name" value="CBO0543_fam"/>
    <property type="match status" value="1"/>
</dbReference>
<feature type="transmembrane region" description="Helical" evidence="1">
    <location>
        <begin position="26"/>
        <end position="45"/>
    </location>
</feature>
<organism evidence="2 3">
    <name type="scientific">Halobacillus salinarum</name>
    <dbReference type="NCBI Taxonomy" id="2932257"/>
    <lineage>
        <taxon>Bacteria</taxon>
        <taxon>Bacillati</taxon>
        <taxon>Bacillota</taxon>
        <taxon>Bacilli</taxon>
        <taxon>Bacillales</taxon>
        <taxon>Bacillaceae</taxon>
        <taxon>Halobacillus</taxon>
    </lineage>
</organism>
<accession>A0ABY4EPN6</accession>
<feature type="transmembrane region" description="Helical" evidence="1">
    <location>
        <begin position="65"/>
        <end position="84"/>
    </location>
</feature>
<gene>
    <name evidence="2" type="ORF">MUN89_08625</name>
</gene>
<feature type="transmembrane region" description="Helical" evidence="1">
    <location>
        <begin position="91"/>
        <end position="114"/>
    </location>
</feature>
<feature type="transmembrane region" description="Helical" evidence="1">
    <location>
        <begin position="120"/>
        <end position="139"/>
    </location>
</feature>
<reference evidence="2 3" key="1">
    <citation type="submission" date="2022-04" db="EMBL/GenBank/DDBJ databases">
        <title>Halobacillus sp. isolated from saltern.</title>
        <authorList>
            <person name="Won M."/>
            <person name="Lee C.-M."/>
            <person name="Woen H.-Y."/>
            <person name="Kwon S.-W."/>
        </authorList>
    </citation>
    <scope>NUCLEOTIDE SEQUENCE [LARGE SCALE GENOMIC DNA]</scope>
    <source>
        <strain evidence="2 3">SSBR10-3</strain>
    </source>
</reference>
<keyword evidence="1" id="KW-0472">Membrane</keyword>
<dbReference type="EMBL" id="CP095073">
    <property type="protein sequence ID" value="UOQ46419.1"/>
    <property type="molecule type" value="Genomic_DNA"/>
</dbReference>
<keyword evidence="3" id="KW-1185">Reference proteome</keyword>
<evidence type="ECO:0000313" key="2">
    <source>
        <dbReference type="EMBL" id="UOQ46419.1"/>
    </source>
</evidence>
<evidence type="ECO:0000256" key="1">
    <source>
        <dbReference type="SAM" id="Phobius"/>
    </source>
</evidence>
<protein>
    <submittedName>
        <fullName evidence="2">Uncharacterized protein</fullName>
    </submittedName>
</protein>
<keyword evidence="1" id="KW-1133">Transmembrane helix</keyword>
<evidence type="ECO:0000313" key="3">
    <source>
        <dbReference type="Proteomes" id="UP000831787"/>
    </source>
</evidence>